<evidence type="ECO:0000256" key="2">
    <source>
        <dbReference type="ARBA" id="ARBA00022485"/>
    </source>
</evidence>
<dbReference type="Proteomes" id="UP000739411">
    <property type="component" value="Unassembled WGS sequence"/>
</dbReference>
<dbReference type="Gene3D" id="1.10.1060.10">
    <property type="entry name" value="Alpha-helical ferredoxin"/>
    <property type="match status" value="1"/>
</dbReference>
<dbReference type="GO" id="GO:0006089">
    <property type="term" value="P:lactate metabolic process"/>
    <property type="evidence" value="ECO:0007669"/>
    <property type="project" value="InterPro"/>
</dbReference>
<dbReference type="SUPFAM" id="SSF46548">
    <property type="entry name" value="alpha-helical ferredoxin"/>
    <property type="match status" value="1"/>
</dbReference>
<organism evidence="9 10">
    <name type="scientific">Candidatus Dechloromonas phosphorivorans</name>
    <dbReference type="NCBI Taxonomy" id="2899244"/>
    <lineage>
        <taxon>Bacteria</taxon>
        <taxon>Pseudomonadati</taxon>
        <taxon>Pseudomonadota</taxon>
        <taxon>Betaproteobacteria</taxon>
        <taxon>Rhodocyclales</taxon>
        <taxon>Azonexaceae</taxon>
        <taxon>Dechloromonas</taxon>
    </lineage>
</organism>
<dbReference type="PROSITE" id="PS51379">
    <property type="entry name" value="4FE4S_FER_2"/>
    <property type="match status" value="1"/>
</dbReference>
<keyword evidence="4" id="KW-0677">Repeat</keyword>
<dbReference type="InterPro" id="IPR004452">
    <property type="entry name" value="LutB/LldF"/>
</dbReference>
<dbReference type="PROSITE" id="PS00198">
    <property type="entry name" value="4FE4S_FER_1"/>
    <property type="match status" value="1"/>
</dbReference>
<dbReference type="Pfam" id="PF13183">
    <property type="entry name" value="Fer4_8"/>
    <property type="match status" value="1"/>
</dbReference>
<evidence type="ECO:0000256" key="6">
    <source>
        <dbReference type="ARBA" id="ARBA00023004"/>
    </source>
</evidence>
<dbReference type="InterPro" id="IPR037171">
    <property type="entry name" value="NagB/RpiA_transferase-like"/>
</dbReference>
<comment type="caution">
    <text evidence="9">The sequence shown here is derived from an EMBL/GenBank/DDBJ whole genome shotgun (WGS) entry which is preliminary data.</text>
</comment>
<evidence type="ECO:0000256" key="3">
    <source>
        <dbReference type="ARBA" id="ARBA00022723"/>
    </source>
</evidence>
<dbReference type="GO" id="GO:0046872">
    <property type="term" value="F:metal ion binding"/>
    <property type="evidence" value="ECO:0007669"/>
    <property type="project" value="UniProtKB-KW"/>
</dbReference>
<gene>
    <name evidence="9" type="ORF">IPJ38_02415</name>
</gene>
<evidence type="ECO:0000313" key="10">
    <source>
        <dbReference type="Proteomes" id="UP000739411"/>
    </source>
</evidence>
<dbReference type="NCBIfam" id="TIGR00273">
    <property type="entry name" value="LutB/LldF family L-lactate oxidation iron-sulfur protein"/>
    <property type="match status" value="1"/>
</dbReference>
<dbReference type="AlphaFoldDB" id="A0A935JX38"/>
<keyword evidence="5" id="KW-0249">Electron transport</keyword>
<feature type="domain" description="4Fe-4S ferredoxin-type" evidence="8">
    <location>
        <begin position="300"/>
        <end position="328"/>
    </location>
</feature>
<name>A0A935JX38_9RHOO</name>
<dbReference type="Pfam" id="PF02589">
    <property type="entry name" value="LUD_dom"/>
    <property type="match status" value="1"/>
</dbReference>
<keyword evidence="2" id="KW-0004">4Fe-4S</keyword>
<evidence type="ECO:0000256" key="1">
    <source>
        <dbReference type="ARBA" id="ARBA00022448"/>
    </source>
</evidence>
<dbReference type="InterPro" id="IPR024185">
    <property type="entry name" value="FTHF_cligase-like_sf"/>
</dbReference>
<dbReference type="GO" id="GO:0051539">
    <property type="term" value="F:4 iron, 4 sulfur cluster binding"/>
    <property type="evidence" value="ECO:0007669"/>
    <property type="project" value="UniProtKB-KW"/>
</dbReference>
<evidence type="ECO:0000256" key="4">
    <source>
        <dbReference type="ARBA" id="ARBA00022737"/>
    </source>
</evidence>
<evidence type="ECO:0000313" key="9">
    <source>
        <dbReference type="EMBL" id="MBK7414129.1"/>
    </source>
</evidence>
<protein>
    <submittedName>
        <fullName evidence="9">Iron-sulfur cluster-binding protein</fullName>
    </submittedName>
</protein>
<keyword evidence="3" id="KW-0479">Metal-binding</keyword>
<evidence type="ECO:0000256" key="7">
    <source>
        <dbReference type="ARBA" id="ARBA00023014"/>
    </source>
</evidence>
<dbReference type="EMBL" id="JADJMS010000006">
    <property type="protein sequence ID" value="MBK7414129.1"/>
    <property type="molecule type" value="Genomic_DNA"/>
</dbReference>
<dbReference type="Pfam" id="PF11870">
    <property type="entry name" value="LutB_C"/>
    <property type="match status" value="1"/>
</dbReference>
<proteinExistence type="predicted"/>
<accession>A0A935JX38</accession>
<dbReference type="SUPFAM" id="SSF100950">
    <property type="entry name" value="NagB/RpiA/CoA transferase-like"/>
    <property type="match status" value="1"/>
</dbReference>
<dbReference type="InterPro" id="IPR003741">
    <property type="entry name" value="LUD_dom"/>
</dbReference>
<reference evidence="9 10" key="1">
    <citation type="submission" date="2020-10" db="EMBL/GenBank/DDBJ databases">
        <title>Connecting structure to function with the recovery of over 1000 high-quality activated sludge metagenome-assembled genomes encoding full-length rRNA genes using long-read sequencing.</title>
        <authorList>
            <person name="Singleton C.M."/>
            <person name="Petriglieri F."/>
            <person name="Kristensen J.M."/>
            <person name="Kirkegaard R.H."/>
            <person name="Michaelsen T.Y."/>
            <person name="Andersen M.H."/>
            <person name="Karst S.M."/>
            <person name="Dueholm M.S."/>
            <person name="Nielsen P.H."/>
            <person name="Albertsen M."/>
        </authorList>
    </citation>
    <scope>NUCLEOTIDE SEQUENCE [LARGE SCALE GENOMIC DNA]</scope>
    <source>
        <strain evidence="9">EsbW_18-Q3-R4-48_BATAC.463</strain>
    </source>
</reference>
<dbReference type="PANTHER" id="PTHR47153:SF2">
    <property type="entry name" value="LACTATE UTILIZATION PROTEIN B"/>
    <property type="match status" value="1"/>
</dbReference>
<evidence type="ECO:0000259" key="8">
    <source>
        <dbReference type="PROSITE" id="PS51379"/>
    </source>
</evidence>
<dbReference type="InterPro" id="IPR024569">
    <property type="entry name" value="LutB_C"/>
</dbReference>
<dbReference type="InterPro" id="IPR009051">
    <property type="entry name" value="Helical_ferredxn"/>
</dbReference>
<dbReference type="Gene3D" id="3.40.50.10420">
    <property type="entry name" value="NagB/RpiA/CoA transferase-like"/>
    <property type="match status" value="1"/>
</dbReference>
<keyword evidence="7" id="KW-0411">Iron-sulfur</keyword>
<evidence type="ECO:0000256" key="5">
    <source>
        <dbReference type="ARBA" id="ARBA00022982"/>
    </source>
</evidence>
<sequence length="467" mass="51322">MFFQARAAEKVANPILQRALQKAKPLFVGKRAKGIGALADDRLEFEQLRSACVDIRNRVLSDLDVWLDIFESQAKATGAEVLWAKDGEEICELVIDVARRHGVTKAAKSKSMLSEEAHLNEALAAAGIQPVETDLGEYIVQLAGETPSHIIAPAVHKTLDEIADLFTKTHGRPRQTDIPAMTREAREVLRQHFLSAEMGISRCQFLIAETGSAALVTNEGNGRMVTTLPKVHVVITGIEKVVPTLEDFATLMRLLPRSATGQTISNYVSLLTGTRRPGDTEGPEKTVFILVDNGRAKLLGSAYQEMLRCIRCGACMNHCPVYFSLGGHAYGWVYPGPMGSVLTPLFTGLENALDLPHASTGCNQCGSVCPVRIPLPKLMHQLREDQVTGGMRPWSERFALKAWAWVAGKPALYHWVVRRAARYLKWLADDSGRIRVLGLAPGWTVGRDLPAPAGKTFQELYAARKRD</sequence>
<dbReference type="InterPro" id="IPR017896">
    <property type="entry name" value="4Fe4S_Fe-S-bd"/>
</dbReference>
<dbReference type="InterPro" id="IPR017900">
    <property type="entry name" value="4Fe4S_Fe_S_CS"/>
</dbReference>
<keyword evidence="1" id="KW-0813">Transport</keyword>
<keyword evidence="6" id="KW-0408">Iron</keyword>
<dbReference type="PANTHER" id="PTHR47153">
    <property type="entry name" value="LACTATE UTILIZATION PROTEIN B"/>
    <property type="match status" value="1"/>
</dbReference>